<dbReference type="PANTHER" id="PTHR10459">
    <property type="entry name" value="DNA LIGASE"/>
    <property type="match status" value="1"/>
</dbReference>
<reference evidence="11" key="1">
    <citation type="journal article" date="2010" name="Genome Biol.">
        <title>Genome sequence of the necrotrophic plant pathogen Pythium ultimum reveals original pathogenicity mechanisms and effector repertoire.</title>
        <authorList>
            <person name="Levesque C.A."/>
            <person name="Brouwer H."/>
            <person name="Cano L."/>
            <person name="Hamilton J.P."/>
            <person name="Holt C."/>
            <person name="Huitema E."/>
            <person name="Raffaele S."/>
            <person name="Robideau G.P."/>
            <person name="Thines M."/>
            <person name="Win J."/>
            <person name="Zerillo M.M."/>
            <person name="Beakes G.W."/>
            <person name="Boore J.L."/>
            <person name="Busam D."/>
            <person name="Dumas B."/>
            <person name="Ferriera S."/>
            <person name="Fuerstenberg S.I."/>
            <person name="Gachon C.M."/>
            <person name="Gaulin E."/>
            <person name="Govers F."/>
            <person name="Grenville-Briggs L."/>
            <person name="Horner N."/>
            <person name="Hostetler J."/>
            <person name="Jiang R.H."/>
            <person name="Johnson J."/>
            <person name="Krajaejun T."/>
            <person name="Lin H."/>
            <person name="Meijer H.J."/>
            <person name="Moore B."/>
            <person name="Morris P."/>
            <person name="Phuntmart V."/>
            <person name="Puiu D."/>
            <person name="Shetty J."/>
            <person name="Stajich J.E."/>
            <person name="Tripathy S."/>
            <person name="Wawra S."/>
            <person name="van West P."/>
            <person name="Whitty B.R."/>
            <person name="Coutinho P.M."/>
            <person name="Henrissat B."/>
            <person name="Martin F."/>
            <person name="Thomas P.D."/>
            <person name="Tyler B.M."/>
            <person name="De Vries R.P."/>
            <person name="Kamoun S."/>
            <person name="Yandell M."/>
            <person name="Tisserat N."/>
            <person name="Buell C.R."/>
        </authorList>
    </citation>
    <scope>NUCLEOTIDE SEQUENCE</scope>
    <source>
        <strain evidence="11">DAOM:BR144</strain>
    </source>
</reference>
<dbReference type="SUPFAM" id="SSF47587">
    <property type="entry name" value="Domain of poly(ADP-ribose) polymerase"/>
    <property type="match status" value="1"/>
</dbReference>
<evidence type="ECO:0000256" key="4">
    <source>
        <dbReference type="ARBA" id="ARBA00033987"/>
    </source>
</evidence>
<keyword evidence="3 6" id="KW-0520">NAD</keyword>
<evidence type="ECO:0000313" key="10">
    <source>
        <dbReference type="EnsemblProtists" id="PYU1_T000246"/>
    </source>
</evidence>
<dbReference type="InterPro" id="IPR050800">
    <property type="entry name" value="ARTD/PARP"/>
</dbReference>
<dbReference type="GO" id="GO:0070212">
    <property type="term" value="P:protein poly-ADP-ribosylation"/>
    <property type="evidence" value="ECO:0007669"/>
    <property type="project" value="TreeGrafter"/>
</dbReference>
<evidence type="ECO:0000256" key="5">
    <source>
        <dbReference type="PROSITE-ProRule" id="PRU00023"/>
    </source>
</evidence>
<dbReference type="PANTHER" id="PTHR10459:SF60">
    <property type="entry name" value="POLY [ADP-RIBOSE] POLYMERASE 2"/>
    <property type="match status" value="1"/>
</dbReference>
<dbReference type="Pfam" id="PF00023">
    <property type="entry name" value="Ank"/>
    <property type="match status" value="1"/>
</dbReference>
<dbReference type="eggNOG" id="KOG4177">
    <property type="taxonomic scope" value="Eukaryota"/>
</dbReference>
<dbReference type="Proteomes" id="UP000019132">
    <property type="component" value="Unassembled WGS sequence"/>
</dbReference>
<dbReference type="InterPro" id="IPR036930">
    <property type="entry name" value="WGR_dom_sf"/>
</dbReference>
<keyword evidence="5" id="KW-0040">ANK repeat</keyword>
<dbReference type="InterPro" id="IPR036770">
    <property type="entry name" value="Ankyrin_rpt-contain_sf"/>
</dbReference>
<name>K3W5K5_GLOUD</name>
<dbReference type="SMART" id="SM00773">
    <property type="entry name" value="WGR"/>
    <property type="match status" value="1"/>
</dbReference>
<evidence type="ECO:0000256" key="3">
    <source>
        <dbReference type="ARBA" id="ARBA00023027"/>
    </source>
</evidence>
<dbReference type="CDD" id="cd07997">
    <property type="entry name" value="WGR_PARP"/>
    <property type="match status" value="1"/>
</dbReference>
<reference evidence="10" key="3">
    <citation type="submission" date="2015-02" db="UniProtKB">
        <authorList>
            <consortium name="EnsemblProtists"/>
        </authorList>
    </citation>
    <scope>IDENTIFICATION</scope>
    <source>
        <strain evidence="10">DAOM BR144</strain>
    </source>
</reference>
<dbReference type="SUPFAM" id="SSF48403">
    <property type="entry name" value="Ankyrin repeat"/>
    <property type="match status" value="1"/>
</dbReference>
<dbReference type="Gene3D" id="1.20.142.10">
    <property type="entry name" value="Poly(ADP-ribose) polymerase, regulatory domain"/>
    <property type="match status" value="1"/>
</dbReference>
<dbReference type="EC" id="2.4.2.-" evidence="6"/>
<dbReference type="PRINTS" id="PR01415">
    <property type="entry name" value="ANKYRIN"/>
</dbReference>
<dbReference type="InParanoid" id="K3W5K5"/>
<dbReference type="InterPro" id="IPR036616">
    <property type="entry name" value="Poly(ADP-ribose)pol_reg_dom_sf"/>
</dbReference>
<dbReference type="AlphaFoldDB" id="K3W5K5"/>
<dbReference type="VEuPathDB" id="FungiDB:PYU1_G000246"/>
<dbReference type="GO" id="GO:1990404">
    <property type="term" value="F:NAD+-protein mono-ADP-ribosyltransferase activity"/>
    <property type="evidence" value="ECO:0007669"/>
    <property type="project" value="TreeGrafter"/>
</dbReference>
<dbReference type="Pfam" id="PF05406">
    <property type="entry name" value="WGR"/>
    <property type="match status" value="1"/>
</dbReference>
<dbReference type="EMBL" id="GL376636">
    <property type="status" value="NOT_ANNOTATED_CDS"/>
    <property type="molecule type" value="Genomic_DNA"/>
</dbReference>
<dbReference type="GO" id="GO:0005730">
    <property type="term" value="C:nucleolus"/>
    <property type="evidence" value="ECO:0007669"/>
    <property type="project" value="TreeGrafter"/>
</dbReference>
<protein>
    <recommendedName>
        <fullName evidence="6">Poly [ADP-ribose] polymerase</fullName>
        <shortName evidence="6">PARP</shortName>
        <ecNumber evidence="6">2.4.2.-</ecNumber>
    </recommendedName>
</protein>
<keyword evidence="1 6" id="KW-0328">Glycosyltransferase</keyword>
<dbReference type="SUPFAM" id="SSF56399">
    <property type="entry name" value="ADP-ribosylation"/>
    <property type="match status" value="1"/>
</dbReference>
<dbReference type="GO" id="GO:0003950">
    <property type="term" value="F:NAD+ poly-ADP-ribosyltransferase activity"/>
    <property type="evidence" value="ECO:0007669"/>
    <property type="project" value="UniProtKB-UniRule"/>
</dbReference>
<evidence type="ECO:0000256" key="2">
    <source>
        <dbReference type="ARBA" id="ARBA00022679"/>
    </source>
</evidence>
<evidence type="ECO:0000256" key="7">
    <source>
        <dbReference type="SAM" id="MobiDB-lite"/>
    </source>
</evidence>
<organism evidence="10 11">
    <name type="scientific">Globisporangium ultimum (strain ATCC 200006 / CBS 805.95 / DAOM BR144)</name>
    <name type="common">Pythium ultimum</name>
    <dbReference type="NCBI Taxonomy" id="431595"/>
    <lineage>
        <taxon>Eukaryota</taxon>
        <taxon>Sar</taxon>
        <taxon>Stramenopiles</taxon>
        <taxon>Oomycota</taxon>
        <taxon>Peronosporomycetes</taxon>
        <taxon>Pythiales</taxon>
        <taxon>Pythiaceae</taxon>
        <taxon>Globisporangium</taxon>
    </lineage>
</organism>
<evidence type="ECO:0000256" key="6">
    <source>
        <dbReference type="RuleBase" id="RU362114"/>
    </source>
</evidence>
<dbReference type="STRING" id="431595.K3W5K5"/>
<reference evidence="11" key="2">
    <citation type="submission" date="2010-04" db="EMBL/GenBank/DDBJ databases">
        <authorList>
            <person name="Buell R."/>
            <person name="Hamilton J."/>
            <person name="Hostetler J."/>
        </authorList>
    </citation>
    <scope>NUCLEOTIDE SEQUENCE [LARGE SCALE GENOMIC DNA]</scope>
    <source>
        <strain evidence="11">DAOM:BR144</strain>
    </source>
</reference>
<dbReference type="InterPro" id="IPR008893">
    <property type="entry name" value="WGR_domain"/>
</dbReference>
<feature type="repeat" description="ANK" evidence="5">
    <location>
        <begin position="447"/>
        <end position="485"/>
    </location>
</feature>
<dbReference type="Gene3D" id="2.20.140.10">
    <property type="entry name" value="WGR domain"/>
    <property type="match status" value="1"/>
</dbReference>
<dbReference type="PROSITE" id="PS50297">
    <property type="entry name" value="ANK_REP_REGION"/>
    <property type="match status" value="2"/>
</dbReference>
<feature type="region of interest" description="Disordered" evidence="7">
    <location>
        <begin position="1"/>
        <end position="31"/>
    </location>
</feature>
<dbReference type="PROSITE" id="PS50088">
    <property type="entry name" value="ANK_REPEAT"/>
    <property type="match status" value="2"/>
</dbReference>
<sequence>MDWHKKYDDDQNENHAGKAQEDRDAGTYDDKKHQSFLDSLAKIPKSETDPVETVSNLASVRGINVLLQDDLGRSPLHLAAATACSTESNKVKALSQLDKDEFTPIGQAVLHLRQTSIMTLLQSNADVRGKIGIKTSVSSTSSGEDKKVKIKYVSYFYHAVKHSLTGICHMLLTAKFYHRQAIEDAVSCGQFQLTHNLMIATEVTNDLRLLTRLNDSGENLLHTLAKVDKPFDKLARTIAWTLVDAGVNPSHRNKKGNTALHYAAKNGNIHLLDFLLHNKCRLNQLNEEGETALLYAMKRSKKLYGKCEEVECFKVLKYFLGKSGIDIHAKDKSGSNILTAVLDRFVDKMASDRSFFVWIDKLLKEGVDPNGMFVSLARNDLFENKALADSSVSLKMTALNLMNEVKLVLGKIKLVHDPAEDPTKKALKALHVAANDVKTALAQTNHAGLTALHFAVKPFEFESYENVNLARLLLDAGANIHAKDAEGRSALDYTRDQSSRFVFQFLKKEYSKLVTQSEQSFFNAGNVEDEHMFDSTPDYSEDAREYLLECEQNGKIQRKRIDPNVNSNCDVGKVNRVFSKIDDAGELVKGEEYDALLTKVDVKNGRFGLNVFYRLQLVQDEIQGIFIVFTNWGRIGETGKYQNTPFHSFDDAVAEFKKIFRAKTGNQWDERHSFVKRSSKYNLVQRVNTHTKMDKEVTASFTEVSKEITFPAFTDPECFSPSVVTLLDAITDIHNLELAATENCNYSDSLPLAKQDELMTALDRLCEIRTVIEEREEVNKSITEVGGNMTEEAAASLSDLSSKYTELTEVISEKSSRYYEVMPCNEDAFGSSIQAFDSIVAVNKEITRLRLLVDIMETYKMLLGAKRLQREVHPLEYCYNAMQVHLTPMVQDSKETALLTKYFFNGIRKHEKRTYRVSNLFRVDRQGEKARFLNFLDENPKFKSKHSHLLWHGTRRTNLMGILSQGLRIAPPEAPHHGYAYGKGLYFADVTTKSLDYCGSPYLIKGTSVDKNGKTVETVRTVYYILLCEVATGDATELVAPTFAETIPEGIESVKALSKYVPDPSGWVVSPESGAMLHLGSVGQVGVTLPVDYVWAKTGCNPEPSGWYERTPTFTDETQQYLSTIVESLNVGETFTVEDTKKTKLFMQYYYGTQKKITVELLSKQSGGDAGPASESSNELPDVGMTCDATVKVTFSDEHQSYSYSAKRYRNMLYSLPVDDGYTLERPVRTEYSEYIVYNEAQARIRYLLEVERI</sequence>
<dbReference type="SUPFAM" id="SSF142921">
    <property type="entry name" value="WGR domain-like"/>
    <property type="match status" value="1"/>
</dbReference>
<dbReference type="InterPro" id="IPR012317">
    <property type="entry name" value="Poly(ADP-ribose)pol_cat_dom"/>
</dbReference>
<dbReference type="Gene3D" id="1.25.40.20">
    <property type="entry name" value="Ankyrin repeat-containing domain"/>
    <property type="match status" value="2"/>
</dbReference>
<dbReference type="Pfam" id="PF12796">
    <property type="entry name" value="Ank_2"/>
    <property type="match status" value="1"/>
</dbReference>
<dbReference type="Pfam" id="PF00644">
    <property type="entry name" value="PARP"/>
    <property type="match status" value="1"/>
</dbReference>
<feature type="domain" description="WGR" evidence="9">
    <location>
        <begin position="574"/>
        <end position="681"/>
    </location>
</feature>
<proteinExistence type="predicted"/>
<dbReference type="PROSITE" id="PS51059">
    <property type="entry name" value="PARP_CATALYTIC"/>
    <property type="match status" value="1"/>
</dbReference>
<feature type="domain" description="PARP catalytic" evidence="8">
    <location>
        <begin position="873"/>
        <end position="1091"/>
    </location>
</feature>
<keyword evidence="2 6" id="KW-0808">Transferase</keyword>
<feature type="repeat" description="ANK" evidence="5">
    <location>
        <begin position="255"/>
        <end position="287"/>
    </location>
</feature>
<dbReference type="eggNOG" id="KOG1037">
    <property type="taxonomic scope" value="Eukaryota"/>
</dbReference>
<dbReference type="EnsemblProtists" id="PYU1_T000246">
    <property type="protein sequence ID" value="PYU1_T000246"/>
    <property type="gene ID" value="PYU1_G000246"/>
</dbReference>
<evidence type="ECO:0000259" key="8">
    <source>
        <dbReference type="PROSITE" id="PS51059"/>
    </source>
</evidence>
<dbReference type="PROSITE" id="PS51977">
    <property type="entry name" value="WGR"/>
    <property type="match status" value="1"/>
</dbReference>
<evidence type="ECO:0000313" key="11">
    <source>
        <dbReference type="Proteomes" id="UP000019132"/>
    </source>
</evidence>
<keyword evidence="11" id="KW-1185">Reference proteome</keyword>
<accession>K3W5K5</accession>
<dbReference type="SMART" id="SM00248">
    <property type="entry name" value="ANK"/>
    <property type="match status" value="5"/>
</dbReference>
<dbReference type="InterPro" id="IPR002110">
    <property type="entry name" value="Ankyrin_rpt"/>
</dbReference>
<comment type="catalytic activity">
    <reaction evidence="4">
        <text>NAD(+) + (ADP-D-ribosyl)n-acceptor = nicotinamide + (ADP-D-ribosyl)n+1-acceptor + H(+).</text>
        <dbReference type="EC" id="2.4.2.30"/>
    </reaction>
</comment>
<evidence type="ECO:0000256" key="1">
    <source>
        <dbReference type="ARBA" id="ARBA00022676"/>
    </source>
</evidence>
<dbReference type="OMA" id="CEEVECF"/>
<dbReference type="HOGENOM" id="CLU_255764_0_0_1"/>
<dbReference type="Gene3D" id="3.90.228.10">
    <property type="match status" value="1"/>
</dbReference>
<dbReference type="GO" id="GO:0006302">
    <property type="term" value="P:double-strand break repair"/>
    <property type="evidence" value="ECO:0007669"/>
    <property type="project" value="TreeGrafter"/>
</dbReference>
<evidence type="ECO:0000259" key="9">
    <source>
        <dbReference type="PROSITE" id="PS51977"/>
    </source>
</evidence>